<dbReference type="EC" id="2.1.1.-" evidence="8"/>
<comment type="similarity">
    <text evidence="1">Belongs to the N(4)/N(6)-methyltransferase family. N(4) subfamily.</text>
</comment>
<proteinExistence type="inferred from homology"/>
<evidence type="ECO:0000256" key="5">
    <source>
        <dbReference type="ARBA" id="ARBA00022747"/>
    </source>
</evidence>
<dbReference type="AlphaFoldDB" id="A0A1Q2CME8"/>
<keyword evidence="5" id="KW-0680">Restriction system</keyword>
<dbReference type="GO" id="GO:0015667">
    <property type="term" value="F:site-specific DNA-methyltransferase (cytosine-N4-specific) activity"/>
    <property type="evidence" value="ECO:0007669"/>
    <property type="project" value="UniProtKB-EC"/>
</dbReference>
<gene>
    <name evidence="11" type="ORF">BW730_06970</name>
</gene>
<evidence type="ECO:0000313" key="11">
    <source>
        <dbReference type="EMBL" id="AQP47282.1"/>
    </source>
</evidence>
<evidence type="ECO:0000256" key="6">
    <source>
        <dbReference type="ARBA" id="ARBA00023125"/>
    </source>
</evidence>
<protein>
    <recommendedName>
        <fullName evidence="8">Methyltransferase</fullName>
        <ecNumber evidence="8">2.1.1.-</ecNumber>
    </recommendedName>
</protein>
<evidence type="ECO:0000256" key="9">
    <source>
        <dbReference type="SAM" id="MobiDB-lite"/>
    </source>
</evidence>
<feature type="region of interest" description="Disordered" evidence="9">
    <location>
        <begin position="163"/>
        <end position="196"/>
    </location>
</feature>
<keyword evidence="4" id="KW-0949">S-adenosyl-L-methionine</keyword>
<dbReference type="InterPro" id="IPR017985">
    <property type="entry name" value="MeTrfase_CN4_CS"/>
</dbReference>
<dbReference type="OrthoDB" id="9773060at2"/>
<dbReference type="Gene3D" id="3.40.50.150">
    <property type="entry name" value="Vaccinia Virus protein VP39"/>
    <property type="match status" value="1"/>
</dbReference>
<keyword evidence="12" id="KW-1185">Reference proteome</keyword>
<dbReference type="GO" id="GO:0009307">
    <property type="term" value="P:DNA restriction-modification system"/>
    <property type="evidence" value="ECO:0007669"/>
    <property type="project" value="UniProtKB-KW"/>
</dbReference>
<evidence type="ECO:0000256" key="4">
    <source>
        <dbReference type="ARBA" id="ARBA00022691"/>
    </source>
</evidence>
<dbReference type="PROSITE" id="PS00093">
    <property type="entry name" value="N4_MTASE"/>
    <property type="match status" value="1"/>
</dbReference>
<dbReference type="GO" id="GO:0032259">
    <property type="term" value="P:methylation"/>
    <property type="evidence" value="ECO:0007669"/>
    <property type="project" value="UniProtKB-KW"/>
</dbReference>
<organism evidence="11 12">
    <name type="scientific">Tessaracoccus aquimaris</name>
    <dbReference type="NCBI Taxonomy" id="1332264"/>
    <lineage>
        <taxon>Bacteria</taxon>
        <taxon>Bacillati</taxon>
        <taxon>Actinomycetota</taxon>
        <taxon>Actinomycetes</taxon>
        <taxon>Propionibacteriales</taxon>
        <taxon>Propionibacteriaceae</taxon>
        <taxon>Tessaracoccus</taxon>
    </lineage>
</organism>
<dbReference type="GO" id="GO:0008170">
    <property type="term" value="F:N-methyltransferase activity"/>
    <property type="evidence" value="ECO:0007669"/>
    <property type="project" value="InterPro"/>
</dbReference>
<dbReference type="SUPFAM" id="SSF53335">
    <property type="entry name" value="S-adenosyl-L-methionine-dependent methyltransferases"/>
    <property type="match status" value="1"/>
</dbReference>
<dbReference type="InterPro" id="IPR029063">
    <property type="entry name" value="SAM-dependent_MTases_sf"/>
</dbReference>
<keyword evidence="6" id="KW-0238">DNA-binding</keyword>
<feature type="domain" description="DNA methylase N-4/N-6" evidence="10">
    <location>
        <begin position="26"/>
        <end position="326"/>
    </location>
</feature>
<evidence type="ECO:0000256" key="3">
    <source>
        <dbReference type="ARBA" id="ARBA00022679"/>
    </source>
</evidence>
<comment type="catalytic activity">
    <reaction evidence="7">
        <text>a 2'-deoxycytidine in DNA + S-adenosyl-L-methionine = an N(4)-methyl-2'-deoxycytidine in DNA + S-adenosyl-L-homocysteine + H(+)</text>
        <dbReference type="Rhea" id="RHEA:16857"/>
        <dbReference type="Rhea" id="RHEA-COMP:11369"/>
        <dbReference type="Rhea" id="RHEA-COMP:13674"/>
        <dbReference type="ChEBI" id="CHEBI:15378"/>
        <dbReference type="ChEBI" id="CHEBI:57856"/>
        <dbReference type="ChEBI" id="CHEBI:59789"/>
        <dbReference type="ChEBI" id="CHEBI:85452"/>
        <dbReference type="ChEBI" id="CHEBI:137933"/>
        <dbReference type="EC" id="2.1.1.113"/>
    </reaction>
</comment>
<dbReference type="REBASE" id="312982">
    <property type="entry name" value="M.Taq39ORF6970P"/>
</dbReference>
<evidence type="ECO:0000256" key="8">
    <source>
        <dbReference type="RuleBase" id="RU362026"/>
    </source>
</evidence>
<evidence type="ECO:0000259" key="10">
    <source>
        <dbReference type="Pfam" id="PF01555"/>
    </source>
</evidence>
<dbReference type="InterPro" id="IPR002941">
    <property type="entry name" value="DNA_methylase_N4/N6"/>
</dbReference>
<evidence type="ECO:0000256" key="7">
    <source>
        <dbReference type="ARBA" id="ARBA00049120"/>
    </source>
</evidence>
<accession>A0A1Q2CME8</accession>
<keyword evidence="3 11" id="KW-0808">Transferase</keyword>
<keyword evidence="2 11" id="KW-0489">Methyltransferase</keyword>
<evidence type="ECO:0000256" key="1">
    <source>
        <dbReference type="ARBA" id="ARBA00010203"/>
    </source>
</evidence>
<dbReference type="GO" id="GO:0003677">
    <property type="term" value="F:DNA binding"/>
    <property type="evidence" value="ECO:0007669"/>
    <property type="project" value="UniProtKB-KW"/>
</dbReference>
<sequence>MTATPRNTILTGDAATRLAELEDASIDCVITSPPYFRLRDYQNAGQLGLEATVDAWVHGLRPVLRQLARVLVPTGTVWLNLGDTYSTHPRQGAPAKSLLLGPERLALALIEDGWTVRNKIIWAKTNPIPSSVPDRLSTTHEVIYLLTRHRRYFFDLDAIRQPAKTAPSRPPRQPRRPGQGGAGVPKQWRGPNTDSDTGLIAMKRQGLTSHPLGKNPGDVWPMATSRYRGQHFATYPEQLVERMLLAGVPEQRCSVCRAPRTRPLRRLGATALRLALRPTCDCHGGTEAGIVLDPFIGSGTTGVVAKQHHRDWLGIELHPDFADWAEQRIADTPTNNRKEEP</sequence>
<dbReference type="STRING" id="1332264.BW730_06970"/>
<dbReference type="EMBL" id="CP019606">
    <property type="protein sequence ID" value="AQP47282.1"/>
    <property type="molecule type" value="Genomic_DNA"/>
</dbReference>
<evidence type="ECO:0000313" key="12">
    <source>
        <dbReference type="Proteomes" id="UP000188145"/>
    </source>
</evidence>
<reference evidence="12" key="1">
    <citation type="submission" date="2017-02" db="EMBL/GenBank/DDBJ databases">
        <title>Tessaracoccus aquaemaris sp. nov., isolated from the intestine of a Korean rockfish, Sebastes schlegelii, in a marine aquaculture pond.</title>
        <authorList>
            <person name="Tak E.J."/>
            <person name="Bae J.-W."/>
        </authorList>
    </citation>
    <scope>NUCLEOTIDE SEQUENCE [LARGE SCALE GENOMIC DNA]</scope>
    <source>
        <strain evidence="12">NSG39</strain>
    </source>
</reference>
<dbReference type="PRINTS" id="PR00508">
    <property type="entry name" value="S21N4MTFRASE"/>
</dbReference>
<dbReference type="InterPro" id="IPR001091">
    <property type="entry name" value="RM_Methyltransferase"/>
</dbReference>
<evidence type="ECO:0000256" key="2">
    <source>
        <dbReference type="ARBA" id="ARBA00022603"/>
    </source>
</evidence>
<dbReference type="KEGG" id="tes:BW730_06970"/>
<dbReference type="RefSeq" id="WP_077685611.1">
    <property type="nucleotide sequence ID" value="NZ_CP019606.1"/>
</dbReference>
<dbReference type="Proteomes" id="UP000188145">
    <property type="component" value="Chromosome"/>
</dbReference>
<name>A0A1Q2CME8_9ACTN</name>
<dbReference type="Pfam" id="PF01555">
    <property type="entry name" value="N6_N4_Mtase"/>
    <property type="match status" value="1"/>
</dbReference>